<feature type="region of interest" description="Disordered" evidence="1">
    <location>
        <begin position="29"/>
        <end position="52"/>
    </location>
</feature>
<comment type="caution">
    <text evidence="3">The sequence shown here is derived from an EMBL/GenBank/DDBJ whole genome shotgun (WGS) entry which is preliminary data.</text>
</comment>
<dbReference type="RefSeq" id="WP_023493627.1">
    <property type="nucleotide sequence ID" value="NZ_AYLO01000022.1"/>
</dbReference>
<sequence>MFAHPCKSHSFRISSVLLIVLCLFSTASRSQDEGGGAPSPTTATIQPGTNSPSIDQALVPEGVFAEQLAESLKLGPVVTDEAKAEALLSGLGVEPKNGWIAEYPVTPDVLGDIENGVSKASDQGKITLRKMRLNLLAM</sequence>
<dbReference type="Proteomes" id="UP000017842">
    <property type="component" value="Unassembled WGS sequence"/>
</dbReference>
<protein>
    <submittedName>
        <fullName evidence="3">Uncharacterized protein</fullName>
    </submittedName>
</protein>
<gene>
    <name evidence="3" type="ORF">MGMO_22c00060</name>
</gene>
<reference evidence="3 4" key="1">
    <citation type="journal article" date="2013" name="Genome Announc.">
        <title>Draft Genome Sequence of the Methanotrophic Gammaproteobacterium Methyloglobulus morosus DSM 22980 Strain KoM1.</title>
        <authorList>
            <person name="Poehlein A."/>
            <person name="Deutzmann J.S."/>
            <person name="Daniel R."/>
            <person name="Simeonova D.D."/>
        </authorList>
    </citation>
    <scope>NUCLEOTIDE SEQUENCE [LARGE SCALE GENOMIC DNA]</scope>
    <source>
        <strain evidence="3 4">KoM1</strain>
    </source>
</reference>
<name>V5BZZ5_9GAMM</name>
<accession>V5BZZ5</accession>
<feature type="signal peptide" evidence="2">
    <location>
        <begin position="1"/>
        <end position="30"/>
    </location>
</feature>
<evidence type="ECO:0000256" key="1">
    <source>
        <dbReference type="SAM" id="MobiDB-lite"/>
    </source>
</evidence>
<organism evidence="3 4">
    <name type="scientific">Methyloglobulus morosus KoM1</name>
    <dbReference type="NCBI Taxonomy" id="1116472"/>
    <lineage>
        <taxon>Bacteria</taxon>
        <taxon>Pseudomonadati</taxon>
        <taxon>Pseudomonadota</taxon>
        <taxon>Gammaproteobacteria</taxon>
        <taxon>Methylococcales</taxon>
        <taxon>Methylococcaceae</taxon>
        <taxon>Methyloglobulus</taxon>
    </lineage>
</organism>
<evidence type="ECO:0000313" key="3">
    <source>
        <dbReference type="EMBL" id="ESS73409.1"/>
    </source>
</evidence>
<dbReference type="OrthoDB" id="5396976at2"/>
<dbReference type="eggNOG" id="ENOG5031M30">
    <property type="taxonomic scope" value="Bacteria"/>
</dbReference>
<proteinExistence type="predicted"/>
<feature type="compositionally biased region" description="Polar residues" evidence="1">
    <location>
        <begin position="39"/>
        <end position="52"/>
    </location>
</feature>
<evidence type="ECO:0000256" key="2">
    <source>
        <dbReference type="SAM" id="SignalP"/>
    </source>
</evidence>
<keyword evidence="4" id="KW-1185">Reference proteome</keyword>
<evidence type="ECO:0000313" key="4">
    <source>
        <dbReference type="Proteomes" id="UP000017842"/>
    </source>
</evidence>
<feature type="chain" id="PRO_5004731358" evidence="2">
    <location>
        <begin position="31"/>
        <end position="138"/>
    </location>
</feature>
<keyword evidence="2" id="KW-0732">Signal</keyword>
<dbReference type="EMBL" id="AYLO01000022">
    <property type="protein sequence ID" value="ESS73409.1"/>
    <property type="molecule type" value="Genomic_DNA"/>
</dbReference>
<dbReference type="AlphaFoldDB" id="V5BZZ5"/>